<dbReference type="AlphaFoldDB" id="A0A445C9A8"/>
<dbReference type="Proteomes" id="UP000289738">
    <property type="component" value="Chromosome A07"/>
</dbReference>
<protein>
    <recommendedName>
        <fullName evidence="3">Protein FAR1-RELATED SEQUENCE</fullName>
    </recommendedName>
</protein>
<dbReference type="EMBL" id="SDMP01000007">
    <property type="protein sequence ID" value="RYR47518.1"/>
    <property type="molecule type" value="Genomic_DNA"/>
</dbReference>
<comment type="caution">
    <text evidence="1">The sequence shown here is derived from an EMBL/GenBank/DDBJ whole genome shotgun (WGS) entry which is preliminary data.</text>
</comment>
<organism evidence="1 2">
    <name type="scientific">Arachis hypogaea</name>
    <name type="common">Peanut</name>
    <dbReference type="NCBI Taxonomy" id="3818"/>
    <lineage>
        <taxon>Eukaryota</taxon>
        <taxon>Viridiplantae</taxon>
        <taxon>Streptophyta</taxon>
        <taxon>Embryophyta</taxon>
        <taxon>Tracheophyta</taxon>
        <taxon>Spermatophyta</taxon>
        <taxon>Magnoliopsida</taxon>
        <taxon>eudicotyledons</taxon>
        <taxon>Gunneridae</taxon>
        <taxon>Pentapetalae</taxon>
        <taxon>rosids</taxon>
        <taxon>fabids</taxon>
        <taxon>Fabales</taxon>
        <taxon>Fabaceae</taxon>
        <taxon>Papilionoideae</taxon>
        <taxon>50 kb inversion clade</taxon>
        <taxon>dalbergioids sensu lato</taxon>
        <taxon>Dalbergieae</taxon>
        <taxon>Pterocarpus clade</taxon>
        <taxon>Arachis</taxon>
    </lineage>
</organism>
<reference evidence="1 2" key="1">
    <citation type="submission" date="2019-01" db="EMBL/GenBank/DDBJ databases">
        <title>Sequencing of cultivated peanut Arachis hypogaea provides insights into genome evolution and oil improvement.</title>
        <authorList>
            <person name="Chen X."/>
        </authorList>
    </citation>
    <scope>NUCLEOTIDE SEQUENCE [LARGE SCALE GENOMIC DNA]</scope>
    <source>
        <strain evidence="2">cv. Fuhuasheng</strain>
        <tissue evidence="1">Leaves</tissue>
    </source>
</reference>
<proteinExistence type="predicted"/>
<keyword evidence="2" id="KW-1185">Reference proteome</keyword>
<name>A0A445C9A8_ARAHY</name>
<accession>A0A445C9A8</accession>
<gene>
    <name evidence="1" type="ORF">Ahy_A07g033449</name>
</gene>
<evidence type="ECO:0008006" key="3">
    <source>
        <dbReference type="Google" id="ProtNLM"/>
    </source>
</evidence>
<evidence type="ECO:0000313" key="1">
    <source>
        <dbReference type="EMBL" id="RYR47518.1"/>
    </source>
</evidence>
<sequence>MDELKIVWEKTIYRTFTVDFDPLSQEVRCECNKFESTEVDRVPSCYVLPRWSKNIMHKHTYIKSSHDVARTDEGHNLFRRLCLEFYNVAQEFITCDEEAAILRSALWDAKTKLTDYCTRMHLTTVAAT</sequence>
<evidence type="ECO:0000313" key="2">
    <source>
        <dbReference type="Proteomes" id="UP000289738"/>
    </source>
</evidence>